<evidence type="ECO:0000259" key="4">
    <source>
        <dbReference type="PROSITE" id="PS50206"/>
    </source>
</evidence>
<proteinExistence type="predicted"/>
<evidence type="ECO:0000256" key="1">
    <source>
        <dbReference type="ARBA" id="ARBA00022679"/>
    </source>
</evidence>
<keyword evidence="2" id="KW-0677">Repeat</keyword>
<dbReference type="AlphaFoldDB" id="A0A4R6JQP0"/>
<dbReference type="InterPro" id="IPR001763">
    <property type="entry name" value="Rhodanese-like_dom"/>
</dbReference>
<protein>
    <submittedName>
        <fullName evidence="5">Thiosulfate/3-mercaptopyruvate sulfurtransferase</fullName>
    </submittedName>
</protein>
<dbReference type="GO" id="GO:0004792">
    <property type="term" value="F:thiosulfate-cyanide sulfurtransferase activity"/>
    <property type="evidence" value="ECO:0007669"/>
    <property type="project" value="InterPro"/>
</dbReference>
<name>A0A4R6JQP0_9ACTN</name>
<dbReference type="SUPFAM" id="SSF52821">
    <property type="entry name" value="Rhodanese/Cell cycle control phosphatase"/>
    <property type="match status" value="2"/>
</dbReference>
<feature type="region of interest" description="Disordered" evidence="3">
    <location>
        <begin position="171"/>
        <end position="190"/>
    </location>
</feature>
<dbReference type="PANTHER" id="PTHR11364:SF27">
    <property type="entry name" value="SULFURTRANSFERASE"/>
    <property type="match status" value="1"/>
</dbReference>
<keyword evidence="5" id="KW-0670">Pyruvate</keyword>
<evidence type="ECO:0000256" key="2">
    <source>
        <dbReference type="ARBA" id="ARBA00022737"/>
    </source>
</evidence>
<evidence type="ECO:0000256" key="3">
    <source>
        <dbReference type="SAM" id="MobiDB-lite"/>
    </source>
</evidence>
<feature type="compositionally biased region" description="Basic and acidic residues" evidence="3">
    <location>
        <begin position="171"/>
        <end position="181"/>
    </location>
</feature>
<dbReference type="PANTHER" id="PTHR11364">
    <property type="entry name" value="THIOSULFATE SULFERTANSFERASE"/>
    <property type="match status" value="1"/>
</dbReference>
<dbReference type="InterPro" id="IPR036873">
    <property type="entry name" value="Rhodanese-like_dom_sf"/>
</dbReference>
<dbReference type="PROSITE" id="PS00380">
    <property type="entry name" value="RHODANESE_1"/>
    <property type="match status" value="1"/>
</dbReference>
<organism evidence="5 6">
    <name type="scientific">Paractinoplanes brasiliensis</name>
    <dbReference type="NCBI Taxonomy" id="52695"/>
    <lineage>
        <taxon>Bacteria</taxon>
        <taxon>Bacillati</taxon>
        <taxon>Actinomycetota</taxon>
        <taxon>Actinomycetes</taxon>
        <taxon>Micromonosporales</taxon>
        <taxon>Micromonosporaceae</taxon>
        <taxon>Paractinoplanes</taxon>
    </lineage>
</organism>
<dbReference type="SMART" id="SM00450">
    <property type="entry name" value="RHOD"/>
    <property type="match status" value="2"/>
</dbReference>
<dbReference type="Proteomes" id="UP000294901">
    <property type="component" value="Unassembled WGS sequence"/>
</dbReference>
<dbReference type="EMBL" id="SNWR01000001">
    <property type="protein sequence ID" value="TDO38830.1"/>
    <property type="molecule type" value="Genomic_DNA"/>
</dbReference>
<sequence length="269" mass="28940">MIEPVVSPEWVRSHHDRVILADVRAYLDGRKGADAYARGHLPGAVFVDLDTDLAAPPTASDGRHPLPDPARFAERMSALGIGVNDTVIAYDDAGGVMAARLVWMLRALGQDAALLDGGINAYGEERETRTPRRPRADFPVRPWPADRLASLTDATSGDFVVLDARQPERFRGESEPIDPRPGHIPGARNVPCRENVDAEGRFHPAEILRERFLAAGVGDGVDVVSYCGSGVTACHNLLALERAGFAPGRLYPGSWSQYSSTALPAATGE</sequence>
<feature type="domain" description="Rhodanese" evidence="4">
    <location>
        <begin position="155"/>
        <end position="267"/>
    </location>
</feature>
<dbReference type="InterPro" id="IPR045078">
    <property type="entry name" value="TST/MPST-like"/>
</dbReference>
<dbReference type="CDD" id="cd01449">
    <property type="entry name" value="TST_Repeat_2"/>
    <property type="match status" value="1"/>
</dbReference>
<evidence type="ECO:0000313" key="5">
    <source>
        <dbReference type="EMBL" id="TDO38830.1"/>
    </source>
</evidence>
<reference evidence="5 6" key="1">
    <citation type="submission" date="2019-03" db="EMBL/GenBank/DDBJ databases">
        <title>Sequencing the genomes of 1000 actinobacteria strains.</title>
        <authorList>
            <person name="Klenk H.-P."/>
        </authorList>
    </citation>
    <scope>NUCLEOTIDE SEQUENCE [LARGE SCALE GENOMIC DNA]</scope>
    <source>
        <strain evidence="5 6">DSM 43805</strain>
    </source>
</reference>
<gene>
    <name evidence="5" type="ORF">C8E87_2495</name>
</gene>
<dbReference type="CDD" id="cd01448">
    <property type="entry name" value="TST_Repeat_1"/>
    <property type="match status" value="1"/>
</dbReference>
<accession>A0A4R6JQP0</accession>
<dbReference type="Pfam" id="PF00581">
    <property type="entry name" value="Rhodanese"/>
    <property type="match status" value="2"/>
</dbReference>
<dbReference type="InterPro" id="IPR001307">
    <property type="entry name" value="Thiosulphate_STrfase_CS"/>
</dbReference>
<keyword evidence="1 5" id="KW-0808">Transferase</keyword>
<dbReference type="OrthoDB" id="9770030at2"/>
<dbReference type="Gene3D" id="3.40.250.10">
    <property type="entry name" value="Rhodanese-like domain"/>
    <property type="match status" value="2"/>
</dbReference>
<comment type="caution">
    <text evidence="5">The sequence shown here is derived from an EMBL/GenBank/DDBJ whole genome shotgun (WGS) entry which is preliminary data.</text>
</comment>
<evidence type="ECO:0000313" key="6">
    <source>
        <dbReference type="Proteomes" id="UP000294901"/>
    </source>
</evidence>
<dbReference type="RefSeq" id="WP_133873245.1">
    <property type="nucleotide sequence ID" value="NZ_BOMD01000018.1"/>
</dbReference>
<feature type="domain" description="Rhodanese" evidence="4">
    <location>
        <begin position="14"/>
        <end position="131"/>
    </location>
</feature>
<keyword evidence="6" id="KW-1185">Reference proteome</keyword>
<dbReference type="PROSITE" id="PS50206">
    <property type="entry name" value="RHODANESE_3"/>
    <property type="match status" value="2"/>
</dbReference>